<evidence type="ECO:0000259" key="11">
    <source>
        <dbReference type="PROSITE" id="PS50016"/>
    </source>
</evidence>
<feature type="domain" description="ELM2" evidence="13">
    <location>
        <begin position="714"/>
        <end position="826"/>
    </location>
</feature>
<dbReference type="InterPro" id="IPR001965">
    <property type="entry name" value="Znf_PHD"/>
</dbReference>
<dbReference type="SUPFAM" id="SSF57903">
    <property type="entry name" value="FYVE/PHD zinc finger"/>
    <property type="match status" value="2"/>
</dbReference>
<keyword evidence="5 9" id="KW-0689">Ribosomal protein</keyword>
<feature type="compositionally biased region" description="Polar residues" evidence="10">
    <location>
        <begin position="639"/>
        <end position="651"/>
    </location>
</feature>
<accession>A0AAF0J5E6</accession>
<dbReference type="FunFam" id="2.40.30.10:FF:000351">
    <property type="entry name" value="Ribosomal protein L3"/>
    <property type="match status" value="1"/>
</dbReference>
<feature type="region of interest" description="Disordered" evidence="10">
    <location>
        <begin position="72"/>
        <end position="98"/>
    </location>
</feature>
<dbReference type="InterPro" id="IPR000597">
    <property type="entry name" value="Ribosomal_uL3"/>
</dbReference>
<dbReference type="PROSITE" id="PS51805">
    <property type="entry name" value="EPHD"/>
    <property type="match status" value="1"/>
</dbReference>
<evidence type="ECO:0000256" key="2">
    <source>
        <dbReference type="ARBA" id="ARBA00022723"/>
    </source>
</evidence>
<proteinExistence type="inferred from homology"/>
<evidence type="ECO:0000256" key="7">
    <source>
        <dbReference type="ARBA" id="ARBA00023274"/>
    </source>
</evidence>
<dbReference type="Pfam" id="PF01426">
    <property type="entry name" value="BAH"/>
    <property type="match status" value="1"/>
</dbReference>
<dbReference type="Proteomes" id="UP001219933">
    <property type="component" value="Chromosome 1"/>
</dbReference>
<feature type="domain" description="PHD-type" evidence="14">
    <location>
        <begin position="1026"/>
        <end position="1154"/>
    </location>
</feature>
<dbReference type="Gene3D" id="3.30.40.10">
    <property type="entry name" value="Zinc/RING finger domain, C3HC4 (zinc finger)"/>
    <property type="match status" value="3"/>
</dbReference>
<feature type="domain" description="BAH" evidence="12">
    <location>
        <begin position="412"/>
        <end position="533"/>
    </location>
</feature>
<keyword evidence="6" id="KW-0539">Nucleus</keyword>
<name>A0AAF0J5E6_9BASI</name>
<evidence type="ECO:0000313" key="15">
    <source>
        <dbReference type="EMBL" id="WFD33314.1"/>
    </source>
</evidence>
<evidence type="ECO:0000256" key="9">
    <source>
        <dbReference type="RuleBase" id="RU003905"/>
    </source>
</evidence>
<dbReference type="GO" id="GO:0004842">
    <property type="term" value="F:ubiquitin-protein transferase activity"/>
    <property type="evidence" value="ECO:0007669"/>
    <property type="project" value="TreeGrafter"/>
</dbReference>
<dbReference type="GO" id="GO:0005840">
    <property type="term" value="C:ribosome"/>
    <property type="evidence" value="ECO:0007669"/>
    <property type="project" value="UniProtKB-KW"/>
</dbReference>
<dbReference type="InterPro" id="IPR011011">
    <property type="entry name" value="Znf_FYVE_PHD"/>
</dbReference>
<feature type="region of interest" description="Disordered" evidence="10">
    <location>
        <begin position="1"/>
        <end position="38"/>
    </location>
</feature>
<dbReference type="PANTHER" id="PTHR47672:SF1">
    <property type="entry name" value="E3 UBIQUITIN-PROTEIN LIGASE SNT2"/>
    <property type="match status" value="1"/>
</dbReference>
<evidence type="ECO:0000256" key="8">
    <source>
        <dbReference type="PROSITE-ProRule" id="PRU00146"/>
    </source>
</evidence>
<dbReference type="InterPro" id="IPR019926">
    <property type="entry name" value="Ribosomal_uL3_CS"/>
</dbReference>
<dbReference type="GO" id="GO:0019901">
    <property type="term" value="F:protein kinase binding"/>
    <property type="evidence" value="ECO:0007669"/>
    <property type="project" value="InterPro"/>
</dbReference>
<evidence type="ECO:0000256" key="4">
    <source>
        <dbReference type="ARBA" id="ARBA00022833"/>
    </source>
</evidence>
<dbReference type="GO" id="GO:0043565">
    <property type="term" value="F:sequence-specific DNA binding"/>
    <property type="evidence" value="ECO:0007669"/>
    <property type="project" value="InterPro"/>
</dbReference>
<dbReference type="PROSITE" id="PS51038">
    <property type="entry name" value="BAH"/>
    <property type="match status" value="1"/>
</dbReference>
<dbReference type="GO" id="GO:0048189">
    <property type="term" value="C:Lid2 complex"/>
    <property type="evidence" value="ECO:0007669"/>
    <property type="project" value="TreeGrafter"/>
</dbReference>
<evidence type="ECO:0000313" key="16">
    <source>
        <dbReference type="Proteomes" id="UP001219933"/>
    </source>
</evidence>
<dbReference type="CDD" id="cd20557">
    <property type="entry name" value="CYCLIN_ScPCL1-like"/>
    <property type="match status" value="1"/>
</dbReference>
<comment type="similarity">
    <text evidence="1 9">Belongs to the universal ribosomal protein uL3 family.</text>
</comment>
<dbReference type="CDD" id="cd15571">
    <property type="entry name" value="ePHD"/>
    <property type="match status" value="1"/>
</dbReference>
<dbReference type="InterPro" id="IPR029617">
    <property type="entry name" value="Snt2"/>
</dbReference>
<keyword evidence="2" id="KW-0479">Metal-binding</keyword>
<sequence length="1642" mass="184783">MSAQEKRFQQSQTMSTHSTPSLRSSASSSSRYSPRGSVYSPRDVAHMSEWCAQLVCYLWFVNPARLPTLGSSRPGMCRRTATQDGGRKERRLGHRATASSDTFRDIGADPLMPPSRSQLYPVDRFYAFVRSVLRTTQVSHSVVVVALLYIYRLRMRHPRLQGQIGSEYRLFLTSLVLANKFLDDHTYTNKTWSSVSRISLSEISKMELQLWIGIGMSTNVSESEFGEWLSLLGQLLHQRQNDLQLFEWQESLGRTASPMSDARISPRDTGRHFLSSPVEGAFEDVHYSLPSLFERTNKRKRSSQDSNERIIRRHESRSSDSSLMSESVSFAPIYTPSTDLPIYDLNTNKGMIVPEVGLTTPYMNLLGGVSPFGTPQSSVTPLPHVSYYQLAAGYVHGIPAVRNCDAVNGMSPAVVTPNMLPIPWEQRREPYIIARVMDFVTTESRTPSQLRANVFLRMRDLTHRANNDPRLLVATMHADLYDLDAVRGKCRVLHRELISNGSTPEIAAWKRRDDHFYYHQLYDRYIHRFYDVIPTYKLKNAPDEVLTTLRERYSFIVAEVGISADLCDALRGCAVCRQWAASVESVRCDTCRKFFHMNCLTPPLLSKPAKGYSWTCAPCAKEHDEIVEEHGVGGVSLDAESSNTPRGSRNSVARRAPKASMIGDVPEPENELLFRSEEDRLGLRNFHGWPYRYFGEHTKALDTLDPHDIIYPRAVTRVGPKYQVVVPEFGEQLEAEPERARKQKGSKPKKKEDAEPVYERGTDDGVDVQYIHAVPDEKVDDFLAHATMSRSSADNHSVPFFTHALRSYYNNGFDAQKTYQELVQLRDSDLGIFHFTEQEVNDFSTAMHDHDSEMSQLKKALPNRTPAEIIDKRPRQLVTRASSPSESLLEESVESAASRACAFCGTHESAVWYRGLWSWTNRALCVFCGQYWRKYAAETSSVGITPAKRKHALETGSEEAVVSTPSEHGRCVLCRRAEPKKRLKQCGNCTLVVHQGCAAICDKDMERESWLCDVCQNEKDPNTALLPHCVLCGKNTPSDNTSLTALDVYKATECNGWAHLVCATWMPDIVFGNTEVLHPVEGAGSLNIWRYNTPCSLCGDTCGAVVSCAESNCRSHFHVSCAFLAQPAFTLGFEIFPVKTSRRESVATVSFKTETGHMLAQIWCKEHRSVARNKTVYDFFETDAKLGLTALQAYTQTHKQVSNSTHRTAVVESSHALLRRAKRLDAVVQVAGGAGAVVRGSSLVPLGGETIMSHCKFEHPRRGSLGFLPRKRAARHRGKVKSFPKDDPKKPVHLTAFMGYKAGMTHVVRDLDRPGSKMHKREIVEATTIIETPPMVVVGVVGYVETPRGLRSLTTVWAEHLSDEVKRRFYKNWYRSKKKAFTKYAKKHSENNGQSIARELERIRKYCSVVRVLAHTQLRKTSLKQKKAHLMEIQVNGGSVADKVEYAQGLFEKTVDVNSVFTQDENVDVIAVTKGKGFEGVTARWGTKKLPRKTHKGLRKVACIGAWHPANVQFTVARAGQDGYFHRTELNKKIYRIANGEDKTSGATEFDTTKKTITPMGGFPHYGVVKNDFIMIKGSCPGVKKRVLTIRKSHQVHSSRRDLEKISLKFIDTSSKFGHGNYQTAAEREAFEGPKKPPVEYI</sequence>
<dbReference type="SMART" id="SM00401">
    <property type="entry name" value="ZnF_GATA"/>
    <property type="match status" value="1"/>
</dbReference>
<keyword evidence="16" id="KW-1185">Reference proteome</keyword>
<evidence type="ECO:0000259" key="13">
    <source>
        <dbReference type="PROSITE" id="PS51156"/>
    </source>
</evidence>
<feature type="region of interest" description="Disordered" evidence="10">
    <location>
        <begin position="635"/>
        <end position="657"/>
    </location>
</feature>
<dbReference type="InterPro" id="IPR009000">
    <property type="entry name" value="Transl_B-barrel_sf"/>
</dbReference>
<organism evidence="15 16">
    <name type="scientific">Malassezia cuniculi</name>
    <dbReference type="NCBI Taxonomy" id="948313"/>
    <lineage>
        <taxon>Eukaryota</taxon>
        <taxon>Fungi</taxon>
        <taxon>Dikarya</taxon>
        <taxon>Basidiomycota</taxon>
        <taxon>Ustilaginomycotina</taxon>
        <taxon>Malasseziomycetes</taxon>
        <taxon>Malasseziales</taxon>
        <taxon>Malasseziaceae</taxon>
        <taxon>Malassezia</taxon>
    </lineage>
</organism>
<dbReference type="FunFam" id="3.30.1430.10:FF:000001">
    <property type="entry name" value="60S ribosomal protein L3"/>
    <property type="match status" value="1"/>
</dbReference>
<dbReference type="FunFam" id="4.10.960.10:FF:000001">
    <property type="entry name" value="60S ribosomal protein L3"/>
    <property type="match status" value="1"/>
</dbReference>
<dbReference type="PROSITE" id="PS01359">
    <property type="entry name" value="ZF_PHD_1"/>
    <property type="match status" value="1"/>
</dbReference>
<reference evidence="15" key="1">
    <citation type="submission" date="2023-03" db="EMBL/GenBank/DDBJ databases">
        <title>Mating type loci evolution in Malassezia.</title>
        <authorList>
            <person name="Coelho M.A."/>
        </authorList>
    </citation>
    <scope>NUCLEOTIDE SEQUENCE</scope>
    <source>
        <strain evidence="15">CBS 11721</strain>
    </source>
</reference>
<dbReference type="Gene3D" id="2.40.30.10">
    <property type="entry name" value="Translation factors"/>
    <property type="match status" value="1"/>
</dbReference>
<dbReference type="InterPro" id="IPR019786">
    <property type="entry name" value="Zinc_finger_PHD-type_CS"/>
</dbReference>
<dbReference type="Pfam" id="PF13832">
    <property type="entry name" value="zf-HC5HC2H_2"/>
    <property type="match status" value="1"/>
</dbReference>
<dbReference type="InterPro" id="IPR013083">
    <property type="entry name" value="Znf_RING/FYVE/PHD"/>
</dbReference>
<dbReference type="PANTHER" id="PTHR47672">
    <property type="entry name" value="E3 UBIQUITIN-PROTEIN LIGASE SNT2"/>
    <property type="match status" value="1"/>
</dbReference>
<dbReference type="InterPro" id="IPR000679">
    <property type="entry name" value="Znf_GATA"/>
</dbReference>
<keyword evidence="7 9" id="KW-0687">Ribonucleoprotein</keyword>
<dbReference type="GO" id="GO:0003682">
    <property type="term" value="F:chromatin binding"/>
    <property type="evidence" value="ECO:0007669"/>
    <property type="project" value="InterPro"/>
</dbReference>
<dbReference type="SUPFAM" id="SSF50447">
    <property type="entry name" value="Translation proteins"/>
    <property type="match status" value="1"/>
</dbReference>
<dbReference type="Gene3D" id="2.30.30.490">
    <property type="match status" value="1"/>
</dbReference>
<keyword evidence="4" id="KW-0862">Zinc</keyword>
<dbReference type="PROSITE" id="PS00474">
    <property type="entry name" value="RIBOSOMAL_L3"/>
    <property type="match status" value="1"/>
</dbReference>
<dbReference type="InterPro" id="IPR013922">
    <property type="entry name" value="Cyclin_PHO80-like"/>
</dbReference>
<keyword evidence="3 8" id="KW-0863">Zinc-finger</keyword>
<dbReference type="InterPro" id="IPR019787">
    <property type="entry name" value="Znf_PHD-finger"/>
</dbReference>
<gene>
    <name evidence="15" type="primary">RPL3</name>
    <name evidence="15" type="ORF">MCUN1_000127</name>
</gene>
<feature type="region of interest" description="Disordered" evidence="10">
    <location>
        <begin position="296"/>
        <end position="318"/>
    </location>
</feature>
<evidence type="ECO:0000256" key="10">
    <source>
        <dbReference type="SAM" id="MobiDB-lite"/>
    </source>
</evidence>
<dbReference type="SMART" id="SM00249">
    <property type="entry name" value="PHD"/>
    <property type="match status" value="3"/>
</dbReference>
<dbReference type="Gene3D" id="3.30.1430.10">
    <property type="match status" value="1"/>
</dbReference>
<dbReference type="Pfam" id="PF00297">
    <property type="entry name" value="Ribosomal_L3"/>
    <property type="match status" value="1"/>
</dbReference>
<evidence type="ECO:0000256" key="5">
    <source>
        <dbReference type="ARBA" id="ARBA00022980"/>
    </source>
</evidence>
<dbReference type="Pfam" id="PF08613">
    <property type="entry name" value="Cyclin"/>
    <property type="match status" value="1"/>
</dbReference>
<dbReference type="SUPFAM" id="SSF47954">
    <property type="entry name" value="Cyclin-like"/>
    <property type="match status" value="1"/>
</dbReference>
<dbReference type="GO" id="GO:0006412">
    <property type="term" value="P:translation"/>
    <property type="evidence" value="ECO:0007669"/>
    <property type="project" value="InterPro"/>
</dbReference>
<dbReference type="InterPro" id="IPR000949">
    <property type="entry name" value="ELM2_dom"/>
</dbReference>
<dbReference type="Gene3D" id="4.10.960.10">
    <property type="entry name" value="Ribosomal protein L3, domain 3"/>
    <property type="match status" value="1"/>
</dbReference>
<dbReference type="SMART" id="SM00439">
    <property type="entry name" value="BAH"/>
    <property type="match status" value="1"/>
</dbReference>
<dbReference type="FunFam" id="2.40.30.10:FF:000079">
    <property type="entry name" value="60S ribosomal protein L3"/>
    <property type="match status" value="1"/>
</dbReference>
<dbReference type="InterPro" id="IPR036915">
    <property type="entry name" value="Cyclin-like_sf"/>
</dbReference>
<dbReference type="CDD" id="cd15489">
    <property type="entry name" value="PHD_SF"/>
    <property type="match status" value="1"/>
</dbReference>
<dbReference type="Pfam" id="PF00628">
    <property type="entry name" value="PHD"/>
    <property type="match status" value="1"/>
</dbReference>
<evidence type="ECO:0000259" key="12">
    <source>
        <dbReference type="PROSITE" id="PS51038"/>
    </source>
</evidence>
<dbReference type="InterPro" id="IPR044892">
    <property type="entry name" value="Ribosomal_L3_dom_3_arc_sf"/>
</dbReference>
<evidence type="ECO:0000256" key="3">
    <source>
        <dbReference type="ARBA" id="ARBA00022771"/>
    </source>
</evidence>
<feature type="compositionally biased region" description="Low complexity" evidence="10">
    <location>
        <begin position="15"/>
        <end position="38"/>
    </location>
</feature>
<dbReference type="FunFam" id="4.10.960.10:FF:000002">
    <property type="entry name" value="60S ribosomal protein L3"/>
    <property type="match status" value="1"/>
</dbReference>
<evidence type="ECO:0000256" key="1">
    <source>
        <dbReference type="ARBA" id="ARBA00006540"/>
    </source>
</evidence>
<feature type="compositionally biased region" description="Basic and acidic residues" evidence="10">
    <location>
        <begin position="750"/>
        <end position="762"/>
    </location>
</feature>
<dbReference type="EMBL" id="CP119877">
    <property type="protein sequence ID" value="WFD33314.1"/>
    <property type="molecule type" value="Genomic_DNA"/>
</dbReference>
<dbReference type="GO" id="GO:0008270">
    <property type="term" value="F:zinc ion binding"/>
    <property type="evidence" value="ECO:0007669"/>
    <property type="project" value="UniProtKB-KW"/>
</dbReference>
<protein>
    <submittedName>
        <fullName evidence="15">60S ribosomal protein L3</fullName>
    </submittedName>
</protein>
<dbReference type="GO" id="GO:1990904">
    <property type="term" value="C:ribonucleoprotein complex"/>
    <property type="evidence" value="ECO:0007669"/>
    <property type="project" value="UniProtKB-KW"/>
</dbReference>
<dbReference type="CDD" id="cd15497">
    <property type="entry name" value="PHD1_Snt2p_like"/>
    <property type="match status" value="1"/>
</dbReference>
<dbReference type="InterPro" id="IPR001025">
    <property type="entry name" value="BAH_dom"/>
</dbReference>
<dbReference type="GO" id="GO:0036205">
    <property type="term" value="P:histone catabolic process"/>
    <property type="evidence" value="ECO:0007669"/>
    <property type="project" value="TreeGrafter"/>
</dbReference>
<dbReference type="GO" id="GO:0006355">
    <property type="term" value="P:regulation of DNA-templated transcription"/>
    <property type="evidence" value="ECO:0007669"/>
    <property type="project" value="InterPro"/>
</dbReference>
<evidence type="ECO:0000259" key="14">
    <source>
        <dbReference type="PROSITE" id="PS51805"/>
    </source>
</evidence>
<dbReference type="InterPro" id="IPR043151">
    <property type="entry name" value="BAH_sf"/>
</dbReference>
<dbReference type="GO" id="GO:0003735">
    <property type="term" value="F:structural constituent of ribosome"/>
    <property type="evidence" value="ECO:0007669"/>
    <property type="project" value="InterPro"/>
</dbReference>
<feature type="domain" description="PHD-type" evidence="11">
    <location>
        <begin position="570"/>
        <end position="622"/>
    </location>
</feature>
<dbReference type="PROSITE" id="PS51156">
    <property type="entry name" value="ELM2"/>
    <property type="match status" value="1"/>
</dbReference>
<evidence type="ECO:0000256" key="6">
    <source>
        <dbReference type="ARBA" id="ARBA00023242"/>
    </source>
</evidence>
<dbReference type="InterPro" id="IPR034732">
    <property type="entry name" value="EPHD"/>
</dbReference>
<dbReference type="Gene3D" id="1.10.472.10">
    <property type="entry name" value="Cyclin-like"/>
    <property type="match status" value="1"/>
</dbReference>
<dbReference type="PROSITE" id="PS50016">
    <property type="entry name" value="ZF_PHD_2"/>
    <property type="match status" value="1"/>
</dbReference>
<feature type="region of interest" description="Disordered" evidence="10">
    <location>
        <begin position="734"/>
        <end position="762"/>
    </location>
</feature>